<keyword evidence="2" id="KW-0677">Repeat</keyword>
<evidence type="ECO:0000256" key="5">
    <source>
        <dbReference type="PROSITE-ProRule" id="PRU00042"/>
    </source>
</evidence>
<feature type="domain" description="C2H2-type" evidence="7">
    <location>
        <begin position="271"/>
        <end position="298"/>
    </location>
</feature>
<dbReference type="GlyGen" id="A0A8I6A6H3">
    <property type="glycosylation" value="1 site"/>
</dbReference>
<evidence type="ECO:0000259" key="7">
    <source>
        <dbReference type="PROSITE" id="PS50157"/>
    </source>
</evidence>
<protein>
    <submittedName>
        <fullName evidence="8">Zinc finger protein 637</fullName>
    </submittedName>
</protein>
<dbReference type="Ensembl" id="ENSRNOT00000104853.2">
    <property type="protein sequence ID" value="ENSRNOP00000087762.2"/>
    <property type="gene ID" value="ENSRNOG00000023065.6"/>
</dbReference>
<dbReference type="RGD" id="1559850">
    <property type="gene designation" value="Zfp637"/>
</dbReference>
<evidence type="ECO:0000256" key="2">
    <source>
        <dbReference type="ARBA" id="ARBA00022737"/>
    </source>
</evidence>
<dbReference type="InterPro" id="IPR036236">
    <property type="entry name" value="Znf_C2H2_sf"/>
</dbReference>
<dbReference type="GO" id="GO:0006357">
    <property type="term" value="P:regulation of transcription by RNA polymerase II"/>
    <property type="evidence" value="ECO:0000318"/>
    <property type="project" value="GO_Central"/>
</dbReference>
<dbReference type="SUPFAM" id="SSF57667">
    <property type="entry name" value="beta-beta-alpha zinc fingers"/>
    <property type="match status" value="4"/>
</dbReference>
<evidence type="ECO:0000256" key="6">
    <source>
        <dbReference type="SAM" id="MobiDB-lite"/>
    </source>
</evidence>
<evidence type="ECO:0000256" key="3">
    <source>
        <dbReference type="ARBA" id="ARBA00022771"/>
    </source>
</evidence>
<dbReference type="RefSeq" id="XP_006237255.1">
    <property type="nucleotide sequence ID" value="XM_006237193.5"/>
</dbReference>
<dbReference type="AlphaFoldDB" id="A0A8I6A6H3"/>
<dbReference type="InterPro" id="IPR050717">
    <property type="entry name" value="C2H2-ZF_Transcription_Reg"/>
</dbReference>
<dbReference type="PROSITE" id="PS50157">
    <property type="entry name" value="ZINC_FINGER_C2H2_2"/>
    <property type="match status" value="7"/>
</dbReference>
<dbReference type="GeneTree" id="ENSGT00940000153582"/>
<reference evidence="8" key="1">
    <citation type="submission" date="2024-01" db="EMBL/GenBank/DDBJ databases">
        <title>GRCr8: a new rat reference genome assembly contstructed from accurate long reads and long range scaffolding.</title>
        <authorList>
            <person name="Doris P.A."/>
            <person name="Kalbfleisch T."/>
            <person name="Li K."/>
            <person name="Howe K."/>
            <person name="Wood J."/>
        </authorList>
    </citation>
    <scope>NUCLEOTIDE SEQUENCE [LARGE SCALE GENOMIC DNA]</scope>
    <source>
        <strain evidence="8">Brown Norway</strain>
    </source>
</reference>
<feature type="domain" description="C2H2-type" evidence="7">
    <location>
        <begin position="187"/>
        <end position="214"/>
    </location>
</feature>
<dbReference type="PANTHER" id="PTHR14196">
    <property type="entry name" value="ODD-SKIPPED - RELATED"/>
    <property type="match status" value="1"/>
</dbReference>
<feature type="domain" description="C2H2-type" evidence="7">
    <location>
        <begin position="243"/>
        <end position="270"/>
    </location>
</feature>
<feature type="domain" description="C2H2-type" evidence="7">
    <location>
        <begin position="299"/>
        <end position="326"/>
    </location>
</feature>
<feature type="domain" description="C2H2-type" evidence="7">
    <location>
        <begin position="355"/>
        <end position="375"/>
    </location>
</feature>
<organism evidence="8 9">
    <name type="scientific">Rattus norvegicus</name>
    <name type="common">Rat</name>
    <dbReference type="NCBI Taxonomy" id="10116"/>
    <lineage>
        <taxon>Eukaryota</taxon>
        <taxon>Metazoa</taxon>
        <taxon>Chordata</taxon>
        <taxon>Craniata</taxon>
        <taxon>Vertebrata</taxon>
        <taxon>Euteleostomi</taxon>
        <taxon>Mammalia</taxon>
        <taxon>Eutheria</taxon>
        <taxon>Euarchontoglires</taxon>
        <taxon>Glires</taxon>
        <taxon>Rodentia</taxon>
        <taxon>Myomorpha</taxon>
        <taxon>Muroidea</taxon>
        <taxon>Muridae</taxon>
        <taxon>Murinae</taxon>
        <taxon>Rattus</taxon>
    </lineage>
</organism>
<evidence type="ECO:0000313" key="10">
    <source>
        <dbReference type="RGD" id="1559850"/>
    </source>
</evidence>
<dbReference type="GO" id="GO:0000978">
    <property type="term" value="F:RNA polymerase II cis-regulatory region sequence-specific DNA binding"/>
    <property type="evidence" value="ECO:0000318"/>
    <property type="project" value="GO_Central"/>
</dbReference>
<dbReference type="Proteomes" id="UP000002494">
    <property type="component" value="Chromosome 4"/>
</dbReference>
<feature type="domain" description="C2H2-type" evidence="7">
    <location>
        <begin position="327"/>
        <end position="354"/>
    </location>
</feature>
<sequence length="383" mass="42537">MIFTNHRTALPSNQNQPAPGQRSWFLPRHRGDASHSASRHAQAPGSCGPATRSIAAAATGSTPALSVCGRAPLRYSSPAHGSIIRRGGDQSHRAGADMFGFPTATLLDCHGRYAQNVAFFTYWCILHDFPLVLPDVMTEAHKYDSSEATGSSSWDFQSSFRREKLEQKSPDSKALQEDSPGVRQKVYDCQECGKSFRQKGSLTLHERIHTGQKPFECTQCGKSFRAKGNLVTHQRIHTGEKPYQCKECGKSFSQRGSLAVHERLHTGQKPYECAICQRSFRNQSNLAVHRRVHSGEKPYRCDQCGKAFSQKGSLIVHIRVHTGLKPYACSHCRKSFHTRGNCILHGKIHTGETPYLCGQCGKSFTQRGSLAVHQRSCSQRLTL</sequence>
<feature type="compositionally biased region" description="Polar residues" evidence="6">
    <location>
        <begin position="1"/>
        <end position="18"/>
    </location>
</feature>
<feature type="region of interest" description="Disordered" evidence="6">
    <location>
        <begin position="1"/>
        <end position="51"/>
    </location>
</feature>
<reference evidence="8" key="2">
    <citation type="submission" date="2025-08" db="UniProtKB">
        <authorList>
            <consortium name="Ensembl"/>
        </authorList>
    </citation>
    <scope>IDENTIFICATION</scope>
    <source>
        <strain evidence="8">Brown Norway</strain>
    </source>
</reference>
<dbReference type="Pfam" id="PF13912">
    <property type="entry name" value="zf-C2H2_6"/>
    <property type="match status" value="1"/>
</dbReference>
<keyword evidence="9" id="KW-1185">Reference proteome</keyword>
<evidence type="ECO:0000313" key="8">
    <source>
        <dbReference type="Ensembl" id="ENSRNOP00000087762.2"/>
    </source>
</evidence>
<dbReference type="PANTHER" id="PTHR14196:SF12">
    <property type="entry name" value="ZINC FINGER PROTEIN 208-LIKE"/>
    <property type="match status" value="1"/>
</dbReference>
<dbReference type="OMA" id="WDFQNAF"/>
<keyword evidence="4" id="KW-0862">Zinc</keyword>
<feature type="domain" description="C2H2-type" evidence="7">
    <location>
        <begin position="215"/>
        <end position="242"/>
    </location>
</feature>
<reference evidence="8" key="3">
    <citation type="submission" date="2025-09" db="UniProtKB">
        <authorList>
            <consortium name="Ensembl"/>
        </authorList>
    </citation>
    <scope>IDENTIFICATION</scope>
    <source>
        <strain evidence="8">Brown Norway</strain>
    </source>
</reference>
<dbReference type="GO" id="GO:0000981">
    <property type="term" value="F:DNA-binding transcription factor activity, RNA polymerase II-specific"/>
    <property type="evidence" value="ECO:0000318"/>
    <property type="project" value="GO_Central"/>
</dbReference>
<keyword evidence="1" id="KW-0479">Metal-binding</keyword>
<evidence type="ECO:0000256" key="4">
    <source>
        <dbReference type="ARBA" id="ARBA00022833"/>
    </source>
</evidence>
<evidence type="ECO:0000313" key="9">
    <source>
        <dbReference type="Proteomes" id="UP000002494"/>
    </source>
</evidence>
<dbReference type="PROSITE" id="PS00028">
    <property type="entry name" value="ZINC_FINGER_C2H2_1"/>
    <property type="match status" value="6"/>
</dbReference>
<proteinExistence type="predicted"/>
<accession>A0A8I6A6H3</accession>
<dbReference type="SMART" id="SM00355">
    <property type="entry name" value="ZnF_C2H2"/>
    <property type="match status" value="7"/>
</dbReference>
<dbReference type="InterPro" id="IPR013087">
    <property type="entry name" value="Znf_C2H2_type"/>
</dbReference>
<name>A0A8I6A6H3_RAT</name>
<dbReference type="CTD" id="232337"/>
<keyword evidence="3 5" id="KW-0863">Zinc-finger</keyword>
<dbReference type="GO" id="GO:1990837">
    <property type="term" value="F:sequence-specific double-stranded DNA binding"/>
    <property type="evidence" value="ECO:0000266"/>
    <property type="project" value="RGD"/>
</dbReference>
<evidence type="ECO:0000256" key="1">
    <source>
        <dbReference type="ARBA" id="ARBA00022723"/>
    </source>
</evidence>
<gene>
    <name evidence="8 10" type="primary">Zfp637</name>
</gene>
<dbReference type="GO" id="GO:0005634">
    <property type="term" value="C:nucleus"/>
    <property type="evidence" value="ECO:0000266"/>
    <property type="project" value="RGD"/>
</dbReference>
<dbReference type="GO" id="GO:0008270">
    <property type="term" value="F:zinc ion binding"/>
    <property type="evidence" value="ECO:0007669"/>
    <property type="project" value="UniProtKB-KW"/>
</dbReference>
<dbReference type="Pfam" id="PF13465">
    <property type="entry name" value="zf-H2C2_2"/>
    <property type="match status" value="1"/>
</dbReference>
<dbReference type="Gene3D" id="3.30.160.60">
    <property type="entry name" value="Classic Zinc Finger"/>
    <property type="match status" value="7"/>
</dbReference>
<dbReference type="AGR" id="RGD:1559850"/>
<dbReference type="GeneID" id="362425"/>
<dbReference type="Pfam" id="PF00096">
    <property type="entry name" value="zf-C2H2"/>
    <property type="match status" value="4"/>
</dbReference>